<dbReference type="EMBL" id="VUMM01000005">
    <property type="protein sequence ID" value="MSS01278.1"/>
    <property type="molecule type" value="Genomic_DNA"/>
</dbReference>
<evidence type="ECO:0000313" key="1">
    <source>
        <dbReference type="EMBL" id="MSS01278.1"/>
    </source>
</evidence>
<evidence type="ECO:0000313" key="2">
    <source>
        <dbReference type="Proteomes" id="UP000470082"/>
    </source>
</evidence>
<keyword evidence="2" id="KW-1185">Reference proteome</keyword>
<gene>
    <name evidence="1" type="ORF">FYJ50_04020</name>
</gene>
<dbReference type="Proteomes" id="UP000470082">
    <property type="component" value="Unassembled WGS sequence"/>
</dbReference>
<dbReference type="AlphaFoldDB" id="A0A7X2T3R6"/>
<reference evidence="1 2" key="1">
    <citation type="submission" date="2019-08" db="EMBL/GenBank/DDBJ databases">
        <title>In-depth cultivation of the pig gut microbiome towards novel bacterial diversity and tailored functional studies.</title>
        <authorList>
            <person name="Wylensek D."/>
            <person name="Hitch T.C.A."/>
            <person name="Clavel T."/>
        </authorList>
    </citation>
    <scope>NUCLEOTIDE SEQUENCE [LARGE SCALE GENOMIC DNA]</scope>
    <source>
        <strain evidence="1 2">LKV-178-WT-2G</strain>
    </source>
</reference>
<dbReference type="RefSeq" id="WP_154459745.1">
    <property type="nucleotide sequence ID" value="NZ_JAXEST010000010.1"/>
</dbReference>
<accession>A0A7X2T3R6</accession>
<comment type="caution">
    <text evidence="1">The sequence shown here is derived from an EMBL/GenBank/DDBJ whole genome shotgun (WGS) entry which is preliminary data.</text>
</comment>
<organism evidence="1 2">
    <name type="scientific">Floccifex porci</name>
    <dbReference type="NCBI Taxonomy" id="2606629"/>
    <lineage>
        <taxon>Bacteria</taxon>
        <taxon>Bacillati</taxon>
        <taxon>Bacillota</taxon>
        <taxon>Erysipelotrichia</taxon>
        <taxon>Erysipelotrichales</taxon>
        <taxon>Erysipelotrichaceae</taxon>
        <taxon>Floccifex</taxon>
    </lineage>
</organism>
<name>A0A7X2T3R6_9FIRM</name>
<sequence length="202" mass="24185">MKFSDIDFSRIKEMMDNLSDEDKEKLNDMADQMVHKMKDSSMEESEEEEEIDFYEFLHIDPEEYSDLPVLDPIEQACDIEMYYQDVQDSDFSACILYYSKAILKLLRNYVYPIYQARLSFSMNVNTTTLFNYLQPLMIEENIHALSQAISSEHWIDLREFLQQVCMMLSRAEYDFVHYEELQTFKSLLFDEKKLLMIKEIAQ</sequence>
<proteinExistence type="predicted"/>
<protein>
    <submittedName>
        <fullName evidence="1">Uncharacterized protein</fullName>
    </submittedName>
</protein>